<keyword evidence="2" id="KW-0547">Nucleotide-binding</keyword>
<dbReference type="NCBIfam" id="NF040713">
    <property type="entry name" value="ZapE"/>
    <property type="match status" value="1"/>
</dbReference>
<dbReference type="GO" id="GO:0005739">
    <property type="term" value="C:mitochondrion"/>
    <property type="evidence" value="ECO:0007669"/>
    <property type="project" value="TreeGrafter"/>
</dbReference>
<dbReference type="AlphaFoldDB" id="A0A0E9NLY0"/>
<keyword evidence="3" id="KW-0067">ATP-binding</keyword>
<dbReference type="PANTHER" id="PTHR12169">
    <property type="entry name" value="ATPASE N2B"/>
    <property type="match status" value="1"/>
</dbReference>
<dbReference type="CDD" id="cd00009">
    <property type="entry name" value="AAA"/>
    <property type="match status" value="1"/>
</dbReference>
<reference evidence="4 5" key="1">
    <citation type="journal article" date="2011" name="J. Gen. Appl. Microbiol.">
        <title>Draft genome sequencing of the enigmatic yeast Saitoella complicata.</title>
        <authorList>
            <person name="Nishida H."/>
            <person name="Hamamoto M."/>
            <person name="Sugiyama J."/>
        </authorList>
    </citation>
    <scope>NUCLEOTIDE SEQUENCE [LARGE SCALE GENOMIC DNA]</scope>
    <source>
        <strain evidence="4 5">NRRL Y-17804</strain>
    </source>
</reference>
<evidence type="ECO:0000313" key="5">
    <source>
        <dbReference type="Proteomes" id="UP000033140"/>
    </source>
</evidence>
<dbReference type="InterPro" id="IPR005654">
    <property type="entry name" value="ATPase_AFG1-like"/>
</dbReference>
<dbReference type="OrthoDB" id="548867at2759"/>
<evidence type="ECO:0000256" key="3">
    <source>
        <dbReference type="ARBA" id="ARBA00022840"/>
    </source>
</evidence>
<evidence type="ECO:0008006" key="6">
    <source>
        <dbReference type="Google" id="ProtNLM"/>
    </source>
</evidence>
<accession>A0A0E9NLY0</accession>
<dbReference type="GO" id="GO:0016887">
    <property type="term" value="F:ATP hydrolysis activity"/>
    <property type="evidence" value="ECO:0007669"/>
    <property type="project" value="InterPro"/>
</dbReference>
<dbReference type="EMBL" id="BACD03000038">
    <property type="protein sequence ID" value="GAO50867.1"/>
    <property type="molecule type" value="Genomic_DNA"/>
</dbReference>
<reference evidence="4 5" key="3">
    <citation type="journal article" date="2015" name="Genome Announc.">
        <title>Draft Genome Sequence of the Archiascomycetous Yeast Saitoella complicata.</title>
        <authorList>
            <person name="Yamauchi K."/>
            <person name="Kondo S."/>
            <person name="Hamamoto M."/>
            <person name="Takahashi Y."/>
            <person name="Ogura Y."/>
            <person name="Hayashi T."/>
            <person name="Nishida H."/>
        </authorList>
    </citation>
    <scope>NUCLEOTIDE SEQUENCE [LARGE SCALE GENOMIC DNA]</scope>
    <source>
        <strain evidence="4 5">NRRL Y-17804</strain>
    </source>
</reference>
<reference evidence="4 5" key="2">
    <citation type="journal article" date="2014" name="J. Gen. Appl. Microbiol.">
        <title>The early diverging ascomycetous budding yeast Saitoella complicata has three histone deacetylases belonging to the Clr6, Hos2, and Rpd3 lineages.</title>
        <authorList>
            <person name="Nishida H."/>
            <person name="Matsumoto T."/>
            <person name="Kondo S."/>
            <person name="Hamamoto M."/>
            <person name="Yoshikawa H."/>
        </authorList>
    </citation>
    <scope>NUCLEOTIDE SEQUENCE [LARGE SCALE GENOMIC DNA]</scope>
    <source>
        <strain evidence="4 5">NRRL Y-17804</strain>
    </source>
</reference>
<dbReference type="RefSeq" id="XP_019024800.1">
    <property type="nucleotide sequence ID" value="XM_019170469.1"/>
</dbReference>
<dbReference type="GO" id="GO:0005524">
    <property type="term" value="F:ATP binding"/>
    <property type="evidence" value="ECO:0007669"/>
    <property type="project" value="UniProtKB-KW"/>
</dbReference>
<evidence type="ECO:0000256" key="1">
    <source>
        <dbReference type="ARBA" id="ARBA00010322"/>
    </source>
</evidence>
<evidence type="ECO:0000256" key="2">
    <source>
        <dbReference type="ARBA" id="ARBA00022741"/>
    </source>
</evidence>
<gene>
    <name evidence="4" type="ORF">G7K_4986-t1</name>
</gene>
<organism evidence="4 5">
    <name type="scientific">Saitoella complicata (strain BCRC 22490 / CBS 7301 / JCM 7358 / NBRC 10748 / NRRL Y-17804)</name>
    <dbReference type="NCBI Taxonomy" id="698492"/>
    <lineage>
        <taxon>Eukaryota</taxon>
        <taxon>Fungi</taxon>
        <taxon>Dikarya</taxon>
        <taxon>Ascomycota</taxon>
        <taxon>Taphrinomycotina</taxon>
        <taxon>Taphrinomycotina incertae sedis</taxon>
        <taxon>Saitoella</taxon>
    </lineage>
</organism>
<sequence>MSSERILAVTARLTIHGHRRFLLAGSPSVRLRTTLVTVPHRSQSTTAVAISDPLVAYQTLVKSGRLQTDESQFRAAIHLHKLYERLLDYRPPVDFQKKLALLNTELLKKKDPDPATRKSFLDWLGRKDPLQRESLALVRILSQEEEVYKLSTPRGLILCGEVGTGKSMLMDLFMNSFPSRTKRRWHYHNFMAEMYRRLHVAQQTQAYRDFGDEYCLLRIARDVLEESTVLAIDEFQLPDPGAAAIVRNFFLYFFRLGGVLVATSNRLPDNLYATGFGTDAFNSFAKILSSRCEVYEMHSELDYRKNRAEDESAPYFCLHGHDDIRWTETVNRLLDGKECSETILQVYGRPVHVAQAYGDTAYMTFNELCARNLGAADYISIASRFPTLILDEVPVMSLLMKNEARRFITLIDALYESRTKLLVRAAAEPEELFFPETTTVTDEVSNEQELLKEVYARAHIDTTSPYRPNVTSYDTRTGESFKSLSPTTSAVDYGQLNKFTGEDEKFAFKRAVSRLHEMKSERWWENCEWMPVSHRTWEVERAEGALGSATRQQEQLATAAEDKEANIFSPFRKTPDPPPKISNVHMWGTVDNWGKKAGFWGLGSKIYREKSK</sequence>
<dbReference type="Gene3D" id="3.40.50.300">
    <property type="entry name" value="P-loop containing nucleotide triphosphate hydrolases"/>
    <property type="match status" value="1"/>
</dbReference>
<name>A0A0E9NLY0_SAICN</name>
<dbReference type="Proteomes" id="UP000033140">
    <property type="component" value="Unassembled WGS sequence"/>
</dbReference>
<dbReference type="PANTHER" id="PTHR12169:SF2">
    <property type="entry name" value="AFG1P"/>
    <property type="match status" value="1"/>
</dbReference>
<dbReference type="OMA" id="WMAKKLV"/>
<comment type="caution">
    <text evidence="4">The sequence shown here is derived from an EMBL/GenBank/DDBJ whole genome shotgun (WGS) entry which is preliminary data.</text>
</comment>
<keyword evidence="5" id="KW-1185">Reference proteome</keyword>
<dbReference type="InterPro" id="IPR027417">
    <property type="entry name" value="P-loop_NTPase"/>
</dbReference>
<proteinExistence type="inferred from homology"/>
<dbReference type="SUPFAM" id="SSF52540">
    <property type="entry name" value="P-loop containing nucleoside triphosphate hydrolases"/>
    <property type="match status" value="1"/>
</dbReference>
<protein>
    <recommendedName>
        <fullName evidence="6">AAA+ ATPase domain-containing protein</fullName>
    </recommendedName>
</protein>
<dbReference type="Pfam" id="PF03969">
    <property type="entry name" value="AFG1_ATPase"/>
    <property type="match status" value="1"/>
</dbReference>
<comment type="similarity">
    <text evidence="1">Belongs to the AFG1 ATPase family.</text>
</comment>
<evidence type="ECO:0000313" key="4">
    <source>
        <dbReference type="EMBL" id="GAO50867.1"/>
    </source>
</evidence>